<comment type="subunit">
    <text evidence="5">Part of the 50S ribosomal subunit; part of the 5S rRNA/L5/L18/L25 subcomplex. Contacts the 5S rRNA. Binds to the 5S rRNA independently of L5 and L18.</text>
</comment>
<reference evidence="8 9" key="1">
    <citation type="submission" date="2023-03" db="EMBL/GenBank/DDBJ databases">
        <title>YIM 152171 draft genome.</title>
        <authorList>
            <person name="Yang Z."/>
        </authorList>
    </citation>
    <scope>NUCLEOTIDE SEQUENCE [LARGE SCALE GENOMIC DNA]</scope>
    <source>
        <strain evidence="8 9">YIM 152171</strain>
    </source>
</reference>
<name>A0AAP3UXN9_9PROT</name>
<dbReference type="PANTHER" id="PTHR33284">
    <property type="entry name" value="RIBOSOMAL PROTEIN L25/GLN-TRNA SYNTHETASE, ANTI-CODON-BINDING DOMAIN-CONTAINING PROTEIN"/>
    <property type="match status" value="1"/>
</dbReference>
<dbReference type="InterPro" id="IPR011035">
    <property type="entry name" value="Ribosomal_bL25/Gln-tRNA_synth"/>
</dbReference>
<dbReference type="GO" id="GO:0008097">
    <property type="term" value="F:5S rRNA binding"/>
    <property type="evidence" value="ECO:0007669"/>
    <property type="project" value="InterPro"/>
</dbReference>
<feature type="domain" description="Large ribosomal subunit protein bL25 L25" evidence="6">
    <location>
        <begin position="7"/>
        <end position="95"/>
    </location>
</feature>
<keyword evidence="3 5" id="KW-0689">Ribosomal protein</keyword>
<keyword evidence="9" id="KW-1185">Reference proteome</keyword>
<dbReference type="InterPro" id="IPR029751">
    <property type="entry name" value="Ribosomal_L25_dom"/>
</dbReference>
<dbReference type="NCBIfam" id="NF004128">
    <property type="entry name" value="PRK05618.1-2"/>
    <property type="match status" value="1"/>
</dbReference>
<dbReference type="CDD" id="cd00495">
    <property type="entry name" value="Ribosomal_L25_TL5_CTC"/>
    <property type="match status" value="1"/>
</dbReference>
<dbReference type="Gene3D" id="2.170.120.20">
    <property type="entry name" value="Ribosomal protein L25, beta domain"/>
    <property type="match status" value="1"/>
</dbReference>
<dbReference type="NCBIfam" id="TIGR00731">
    <property type="entry name" value="bL25_bact_ctc"/>
    <property type="match status" value="1"/>
</dbReference>
<feature type="domain" description="Large ribosomal subunit protein bL25 beta" evidence="7">
    <location>
        <begin position="104"/>
        <end position="188"/>
    </location>
</feature>
<comment type="similarity">
    <text evidence="5">Belongs to the bacterial ribosomal protein bL25 family. CTC subfamily.</text>
</comment>
<evidence type="ECO:0000259" key="7">
    <source>
        <dbReference type="Pfam" id="PF14693"/>
    </source>
</evidence>
<comment type="caution">
    <text evidence="8">The sequence shown here is derived from an EMBL/GenBank/DDBJ whole genome shotgun (WGS) entry which is preliminary data.</text>
</comment>
<sequence>MSQSHVLNAEQRELSGKGPARRLRAVGRLPAILYGGGDEVVKLSLELKQVKRELTHNSRFFSTVFDLEIDGKVLHALPREAQFHPVTEEPLHIDFLRAERGAMLTVSVPVRFANEEASPGLKRGGVLNIVRREVELVCPADAIPDELVADLTGFDVGDTVHVSHVAMPDRVHPTITDRDFTIASIVPPTVTPAAETESAEEGAEG</sequence>
<keyword evidence="1 5" id="KW-0699">rRNA-binding</keyword>
<proteinExistence type="inferred from homology"/>
<dbReference type="PANTHER" id="PTHR33284:SF1">
    <property type="entry name" value="RIBOSOMAL PROTEIN L25_GLN-TRNA SYNTHETASE, ANTI-CODON-BINDING DOMAIN-CONTAINING PROTEIN"/>
    <property type="match status" value="1"/>
</dbReference>
<dbReference type="SUPFAM" id="SSF50715">
    <property type="entry name" value="Ribosomal protein L25-like"/>
    <property type="match status" value="1"/>
</dbReference>
<evidence type="ECO:0000259" key="6">
    <source>
        <dbReference type="Pfam" id="PF01386"/>
    </source>
</evidence>
<dbReference type="GO" id="GO:0006412">
    <property type="term" value="P:translation"/>
    <property type="evidence" value="ECO:0007669"/>
    <property type="project" value="UniProtKB-UniRule"/>
</dbReference>
<evidence type="ECO:0000256" key="2">
    <source>
        <dbReference type="ARBA" id="ARBA00022884"/>
    </source>
</evidence>
<evidence type="ECO:0000313" key="8">
    <source>
        <dbReference type="EMBL" id="MDF1584781.1"/>
    </source>
</evidence>
<comment type="function">
    <text evidence="5">This is one of the proteins that binds to the 5S RNA in the ribosome where it forms part of the central protuberance.</text>
</comment>
<dbReference type="InterPro" id="IPR020056">
    <property type="entry name" value="Rbsml_bL25/Gln-tRNA_synth_N"/>
</dbReference>
<dbReference type="Proteomes" id="UP001301140">
    <property type="component" value="Unassembled WGS sequence"/>
</dbReference>
<evidence type="ECO:0000256" key="5">
    <source>
        <dbReference type="HAMAP-Rule" id="MF_01334"/>
    </source>
</evidence>
<evidence type="ECO:0000313" key="9">
    <source>
        <dbReference type="Proteomes" id="UP001301140"/>
    </source>
</evidence>
<keyword evidence="4 5" id="KW-0687">Ribonucleoprotein</keyword>
<dbReference type="GO" id="GO:0003735">
    <property type="term" value="F:structural constituent of ribosome"/>
    <property type="evidence" value="ECO:0007669"/>
    <property type="project" value="InterPro"/>
</dbReference>
<dbReference type="InterPro" id="IPR020057">
    <property type="entry name" value="Ribosomal_bL25_b-dom"/>
</dbReference>
<dbReference type="Pfam" id="PF01386">
    <property type="entry name" value="Ribosomal_L25p"/>
    <property type="match status" value="1"/>
</dbReference>
<evidence type="ECO:0000256" key="1">
    <source>
        <dbReference type="ARBA" id="ARBA00022730"/>
    </source>
</evidence>
<dbReference type="Gene3D" id="2.40.240.10">
    <property type="entry name" value="Ribosomal Protein L25, Chain P"/>
    <property type="match status" value="1"/>
</dbReference>
<dbReference type="InterPro" id="IPR001021">
    <property type="entry name" value="Ribosomal_bL25_long"/>
</dbReference>
<dbReference type="HAMAP" id="MF_01334">
    <property type="entry name" value="Ribosomal_bL25_CTC"/>
    <property type="match status" value="1"/>
</dbReference>
<evidence type="ECO:0000256" key="4">
    <source>
        <dbReference type="ARBA" id="ARBA00023274"/>
    </source>
</evidence>
<dbReference type="InterPro" id="IPR020930">
    <property type="entry name" value="Ribosomal_uL5_bac-type"/>
</dbReference>
<evidence type="ECO:0000256" key="3">
    <source>
        <dbReference type="ARBA" id="ARBA00022980"/>
    </source>
</evidence>
<dbReference type="RefSeq" id="WP_327787185.1">
    <property type="nucleotide sequence ID" value="NZ_JARGEQ010000001.1"/>
</dbReference>
<keyword evidence="2 5" id="KW-0694">RNA-binding</keyword>
<dbReference type="EMBL" id="JARGEQ010000001">
    <property type="protein sequence ID" value="MDF1584781.1"/>
    <property type="molecule type" value="Genomic_DNA"/>
</dbReference>
<protein>
    <recommendedName>
        <fullName evidence="5">Large ribosomal subunit protein bL25</fullName>
    </recommendedName>
    <alternativeName>
        <fullName evidence="5">General stress protein CTC</fullName>
    </alternativeName>
</protein>
<dbReference type="AlphaFoldDB" id="A0AAP3UXN9"/>
<accession>A0AAP3UXN9</accession>
<dbReference type="GO" id="GO:0022625">
    <property type="term" value="C:cytosolic large ribosomal subunit"/>
    <property type="evidence" value="ECO:0007669"/>
    <property type="project" value="TreeGrafter"/>
</dbReference>
<dbReference type="InterPro" id="IPR037121">
    <property type="entry name" value="Ribosomal_bL25_C"/>
</dbReference>
<gene>
    <name evidence="5" type="primary">rplY</name>
    <name evidence="5" type="synonym">ctc</name>
    <name evidence="8" type="ORF">PZ740_00095</name>
</gene>
<organism evidence="8 9">
    <name type="scientific">Marinimicrococcus flavescens</name>
    <dbReference type="NCBI Taxonomy" id="3031815"/>
    <lineage>
        <taxon>Bacteria</taxon>
        <taxon>Pseudomonadati</taxon>
        <taxon>Pseudomonadota</taxon>
        <taxon>Alphaproteobacteria</taxon>
        <taxon>Geminicoccales</taxon>
        <taxon>Geminicoccaceae</taxon>
        <taxon>Marinimicrococcus</taxon>
    </lineage>
</organism>
<dbReference type="Pfam" id="PF14693">
    <property type="entry name" value="Ribosomal_TL5_C"/>
    <property type="match status" value="1"/>
</dbReference>